<dbReference type="Gene3D" id="3.40.190.10">
    <property type="entry name" value="Periplasmic binding protein-like II"/>
    <property type="match status" value="2"/>
</dbReference>
<name>A0A4Q7VF09_9BURK</name>
<dbReference type="SUPFAM" id="SSF53850">
    <property type="entry name" value="Periplasmic binding protein-like II"/>
    <property type="match status" value="1"/>
</dbReference>
<feature type="signal peptide" evidence="1">
    <location>
        <begin position="1"/>
        <end position="37"/>
    </location>
</feature>
<proteinExistence type="predicted"/>
<keyword evidence="4" id="KW-1185">Reference proteome</keyword>
<protein>
    <submittedName>
        <fullName evidence="3">NitT/TauT family transport system substrate-binding protein</fullName>
    </submittedName>
</protein>
<dbReference type="EMBL" id="SHKO01000002">
    <property type="protein sequence ID" value="RZT94710.1"/>
    <property type="molecule type" value="Genomic_DNA"/>
</dbReference>
<keyword evidence="1" id="KW-0732">Signal</keyword>
<feature type="domain" description="SsuA/THI5-like" evidence="2">
    <location>
        <begin position="95"/>
        <end position="242"/>
    </location>
</feature>
<dbReference type="InterPro" id="IPR015168">
    <property type="entry name" value="SsuA/THI5"/>
</dbReference>
<sequence>MSRSANCPPQPSLPSAVRRTVLMSPVLFAGVSTLAQAAPFSSNKPAPLPVGQMPLQVYGNLDTLEFAPVLLAGATREAGRIEIKRGGILSLYDQKSDLPNLKAKGRSHAATNSETQALRYSIANPDLRIIFTVSEGVYRIVARRSAGINTLADLRGKRIGTMPRTSSAYYLHRCLVSAGVSDEEVTVVPFVSGTDKPLAMMKQALLKHEIDAVTIWEPQMQRCADALGADAVSFFNAADYREQFSLMSTQANLNDPILRPRIVSLVQSLVIASEQIRRDPLPARKLVADATRQDINVIERAWPHNTYPGTLLGNLLDTMVEEDVWVAKETGRAPRSRSQLAPLIDDSILNEALRTQWLL</sequence>
<dbReference type="PANTHER" id="PTHR30024">
    <property type="entry name" value="ALIPHATIC SULFONATES-BINDING PROTEIN-RELATED"/>
    <property type="match status" value="1"/>
</dbReference>
<evidence type="ECO:0000256" key="1">
    <source>
        <dbReference type="SAM" id="SignalP"/>
    </source>
</evidence>
<evidence type="ECO:0000313" key="3">
    <source>
        <dbReference type="EMBL" id="RZT94710.1"/>
    </source>
</evidence>
<evidence type="ECO:0000313" key="4">
    <source>
        <dbReference type="Proteomes" id="UP000293398"/>
    </source>
</evidence>
<comment type="caution">
    <text evidence="3">The sequence shown here is derived from an EMBL/GenBank/DDBJ whole genome shotgun (WGS) entry which is preliminary data.</text>
</comment>
<accession>A0A4Q7VF09</accession>
<dbReference type="AlphaFoldDB" id="A0A4Q7VF09"/>
<dbReference type="Pfam" id="PF09084">
    <property type="entry name" value="NMT1"/>
    <property type="match status" value="1"/>
</dbReference>
<reference evidence="3 4" key="1">
    <citation type="submission" date="2019-02" db="EMBL/GenBank/DDBJ databases">
        <title>Genomic Encyclopedia of Type Strains, Phase IV (KMG-IV): sequencing the most valuable type-strain genomes for metagenomic binning, comparative biology and taxonomic classification.</title>
        <authorList>
            <person name="Goeker M."/>
        </authorList>
    </citation>
    <scope>NUCLEOTIDE SEQUENCE [LARGE SCALE GENOMIC DNA]</scope>
    <source>
        <strain evidence="3 4">DSM 23814</strain>
    </source>
</reference>
<dbReference type="Proteomes" id="UP000293398">
    <property type="component" value="Unassembled WGS sequence"/>
</dbReference>
<dbReference type="RefSeq" id="WP_130304476.1">
    <property type="nucleotide sequence ID" value="NZ_SHKO01000002.1"/>
</dbReference>
<organism evidence="3 4">
    <name type="scientific">Advenella incenata</name>
    <dbReference type="NCBI Taxonomy" id="267800"/>
    <lineage>
        <taxon>Bacteria</taxon>
        <taxon>Pseudomonadati</taxon>
        <taxon>Pseudomonadota</taxon>
        <taxon>Betaproteobacteria</taxon>
        <taxon>Burkholderiales</taxon>
        <taxon>Alcaligenaceae</taxon>
    </lineage>
</organism>
<gene>
    <name evidence="3" type="ORF">EV681_3134</name>
</gene>
<evidence type="ECO:0000259" key="2">
    <source>
        <dbReference type="Pfam" id="PF09084"/>
    </source>
</evidence>
<dbReference type="OrthoDB" id="9178563at2"/>
<feature type="chain" id="PRO_5020258637" evidence="1">
    <location>
        <begin position="38"/>
        <end position="359"/>
    </location>
</feature>
<dbReference type="PANTHER" id="PTHR30024:SF42">
    <property type="entry name" value="ALIPHATIC SULFONATES-BINDING PROTEIN-RELATED"/>
    <property type="match status" value="1"/>
</dbReference>